<comment type="caution">
    <text evidence="1">The sequence shown here is derived from an EMBL/GenBank/DDBJ whole genome shotgun (WGS) entry which is preliminary data.</text>
</comment>
<feature type="non-terminal residue" evidence="1">
    <location>
        <position position="163"/>
    </location>
</feature>
<organism evidence="1 2">
    <name type="scientific">Papaver atlanticum</name>
    <dbReference type="NCBI Taxonomy" id="357466"/>
    <lineage>
        <taxon>Eukaryota</taxon>
        <taxon>Viridiplantae</taxon>
        <taxon>Streptophyta</taxon>
        <taxon>Embryophyta</taxon>
        <taxon>Tracheophyta</taxon>
        <taxon>Spermatophyta</taxon>
        <taxon>Magnoliopsida</taxon>
        <taxon>Ranunculales</taxon>
        <taxon>Papaveraceae</taxon>
        <taxon>Papaveroideae</taxon>
        <taxon>Papaver</taxon>
    </lineage>
</organism>
<dbReference type="EMBL" id="JAJJMB010009159">
    <property type="protein sequence ID" value="KAI3915419.1"/>
    <property type="molecule type" value="Genomic_DNA"/>
</dbReference>
<evidence type="ECO:0000313" key="1">
    <source>
        <dbReference type="EMBL" id="KAI3915419.1"/>
    </source>
</evidence>
<name>A0AAD4SPR1_9MAGN</name>
<dbReference type="Proteomes" id="UP001202328">
    <property type="component" value="Unassembled WGS sequence"/>
</dbReference>
<accession>A0AAD4SPR1</accession>
<sequence>MSAIGSSPQIRVSRILDADKNKKRLPTPAIYLSQGPSRTHFISTSCLNKEGYGCSTAELKDGGGKGLWLEQGKAQRYGCNCSWSEKKVNAIDCTTPSLGPSKLPGQSRAQPCAVTKFVRPALPQHRRSTENVEGITSYHFKDRFLKVQTNSSLSRWKLEMMLV</sequence>
<gene>
    <name evidence="1" type="ORF">MKW98_022377</name>
</gene>
<reference evidence="1" key="1">
    <citation type="submission" date="2022-04" db="EMBL/GenBank/DDBJ databases">
        <title>A functionally conserved STORR gene fusion in Papaver species that diverged 16.8 million years ago.</title>
        <authorList>
            <person name="Catania T."/>
        </authorList>
    </citation>
    <scope>NUCLEOTIDE SEQUENCE</scope>
    <source>
        <strain evidence="1">S-188037</strain>
    </source>
</reference>
<proteinExistence type="predicted"/>
<keyword evidence="2" id="KW-1185">Reference proteome</keyword>
<evidence type="ECO:0000313" key="2">
    <source>
        <dbReference type="Proteomes" id="UP001202328"/>
    </source>
</evidence>
<protein>
    <submittedName>
        <fullName evidence="1">Uncharacterized protein</fullName>
    </submittedName>
</protein>
<dbReference type="AlphaFoldDB" id="A0AAD4SPR1"/>